<keyword evidence="1 3" id="KW-0808">Transferase</keyword>
<keyword evidence="4" id="KW-1185">Reference proteome</keyword>
<dbReference type="STRING" id="298654.FraEuI1c_5714"/>
<dbReference type="Proteomes" id="UP000002484">
    <property type="component" value="Chromosome"/>
</dbReference>
<dbReference type="PANTHER" id="PTHR44068:SF11">
    <property type="entry name" value="GERANYL DIPHOSPHATE 2-C-METHYLTRANSFERASE"/>
    <property type="match status" value="1"/>
</dbReference>
<dbReference type="eggNOG" id="COG2226">
    <property type="taxonomic scope" value="Bacteria"/>
</dbReference>
<dbReference type="Gene3D" id="3.40.50.150">
    <property type="entry name" value="Vaccinia Virus protein VP39"/>
    <property type="match status" value="1"/>
</dbReference>
<dbReference type="AlphaFoldDB" id="E3IVP6"/>
<dbReference type="CDD" id="cd02440">
    <property type="entry name" value="AdoMet_MTases"/>
    <property type="match status" value="1"/>
</dbReference>
<dbReference type="SUPFAM" id="SSF53335">
    <property type="entry name" value="S-adenosyl-L-methionine-dependent methyltransferases"/>
    <property type="match status" value="1"/>
</dbReference>
<accession>E3IVP6</accession>
<dbReference type="InterPro" id="IPR013216">
    <property type="entry name" value="Methyltransf_11"/>
</dbReference>
<organism evidence="3 4">
    <name type="scientific">Pseudofrankia inefficax (strain DSM 45817 / CECT 9037 / DDB 130130 / EuI1c)</name>
    <name type="common">Frankia inefficax</name>
    <dbReference type="NCBI Taxonomy" id="298654"/>
    <lineage>
        <taxon>Bacteria</taxon>
        <taxon>Bacillati</taxon>
        <taxon>Actinomycetota</taxon>
        <taxon>Actinomycetes</taxon>
        <taxon>Frankiales</taxon>
        <taxon>Frankiaceae</taxon>
        <taxon>Pseudofrankia</taxon>
    </lineage>
</organism>
<name>E3IVP6_PSEI1</name>
<dbReference type="HOGENOM" id="CLU_039068_6_1_11"/>
<evidence type="ECO:0000256" key="1">
    <source>
        <dbReference type="ARBA" id="ARBA00022679"/>
    </source>
</evidence>
<evidence type="ECO:0000313" key="3">
    <source>
        <dbReference type="EMBL" id="ADP83698.1"/>
    </source>
</evidence>
<proteinExistence type="predicted"/>
<dbReference type="Pfam" id="PF08241">
    <property type="entry name" value="Methyltransf_11"/>
    <property type="match status" value="1"/>
</dbReference>
<dbReference type="GO" id="GO:0008757">
    <property type="term" value="F:S-adenosylmethionine-dependent methyltransferase activity"/>
    <property type="evidence" value="ECO:0007669"/>
    <property type="project" value="InterPro"/>
</dbReference>
<feature type="domain" description="Methyltransferase type 11" evidence="2">
    <location>
        <begin position="69"/>
        <end position="159"/>
    </location>
</feature>
<sequence length="290" mass="31125">MELPYIDVLLENRSQGDRTADAFSRHIHWGLWPRLRGTGIRGRSVVAAQERLDDTVAGGALISDGMTVLDVGCGFGGTLGRLSERLPSARLVGVNIDHRQLTRALATRAQFICADGCALPLPSTAFDAVLAVECIFHFPSRLAFLREAQRVLKPGGRLSLSDFVRVDQTEPGNAVSRWLEDQVAKGYGRQSAWSDGDYRAMADKAGLVVEQDADVTRLTLPTYLYLLADGIARALTGRGHVPIRSTLVLFLLSALGAVRYRLVVLRKPGAPGVVGAPGALDALGKAGRSG</sequence>
<evidence type="ECO:0000259" key="2">
    <source>
        <dbReference type="Pfam" id="PF08241"/>
    </source>
</evidence>
<dbReference type="PANTHER" id="PTHR44068">
    <property type="entry name" value="ZGC:194242"/>
    <property type="match status" value="1"/>
</dbReference>
<dbReference type="InParanoid" id="E3IVP6"/>
<dbReference type="KEGG" id="fri:FraEuI1c_5714"/>
<reference evidence="3 4" key="1">
    <citation type="submission" date="2010-10" db="EMBL/GenBank/DDBJ databases">
        <title>Complete sequence of Frankia sp. EuI1c.</title>
        <authorList>
            <consortium name="US DOE Joint Genome Institute"/>
            <person name="Lucas S."/>
            <person name="Copeland A."/>
            <person name="Lapidus A."/>
            <person name="Cheng J.-F."/>
            <person name="Bruce D."/>
            <person name="Goodwin L."/>
            <person name="Pitluck S."/>
            <person name="Chertkov O."/>
            <person name="Detter J.C."/>
            <person name="Han C."/>
            <person name="Tapia R."/>
            <person name="Land M."/>
            <person name="Hauser L."/>
            <person name="Jeffries C."/>
            <person name="Kyrpides N."/>
            <person name="Ivanova N."/>
            <person name="Mikhailova N."/>
            <person name="Beauchemin N."/>
            <person name="Sen A."/>
            <person name="Sur S.A."/>
            <person name="Gtari M."/>
            <person name="Wall L."/>
            <person name="Tisa L."/>
            <person name="Woyke T."/>
        </authorList>
    </citation>
    <scope>NUCLEOTIDE SEQUENCE [LARGE SCALE GENOMIC DNA]</scope>
    <source>
        <strain evidence="4">DSM 45817 / CECT 9037 / EuI1c</strain>
    </source>
</reference>
<dbReference type="InterPro" id="IPR029063">
    <property type="entry name" value="SAM-dependent_MTases_sf"/>
</dbReference>
<dbReference type="GO" id="GO:0032259">
    <property type="term" value="P:methylation"/>
    <property type="evidence" value="ECO:0007669"/>
    <property type="project" value="UniProtKB-KW"/>
</dbReference>
<dbReference type="EMBL" id="CP002299">
    <property type="protein sequence ID" value="ADP83698.1"/>
    <property type="molecule type" value="Genomic_DNA"/>
</dbReference>
<evidence type="ECO:0000313" key="4">
    <source>
        <dbReference type="Proteomes" id="UP000002484"/>
    </source>
</evidence>
<gene>
    <name evidence="3" type="ordered locus">FraEuI1c_5714</name>
</gene>
<keyword evidence="3" id="KW-0489">Methyltransferase</keyword>
<protein>
    <submittedName>
        <fullName evidence="3">Methyltransferase type 11</fullName>
    </submittedName>
</protein>
<dbReference type="InterPro" id="IPR050447">
    <property type="entry name" value="Erg6_SMT_methyltransf"/>
</dbReference>